<evidence type="ECO:0000256" key="6">
    <source>
        <dbReference type="ARBA" id="ARBA00029445"/>
    </source>
</evidence>
<dbReference type="Proteomes" id="UP000694845">
    <property type="component" value="Unplaced"/>
</dbReference>
<dbReference type="PANTHER" id="PTHR15819">
    <property type="entry name" value="TRANSMEMBRANE PROTEIN FAM155"/>
    <property type="match status" value="1"/>
</dbReference>
<comment type="subcellular location">
    <subcellularLocation>
        <location evidence="1">Membrane</location>
        <topology evidence="1">Multi-pass membrane protein</topology>
    </subcellularLocation>
</comment>
<evidence type="ECO:0000313" key="9">
    <source>
        <dbReference type="RefSeq" id="XP_022098639.1"/>
    </source>
</evidence>
<sequence length="314" mass="36441">MTLMFNDGGFTIVEKLFKALRKILQHWRLSLASLLFYILLSLLTNVSRENFLVLATNITTNSRQYQKPPHSPVTTIWPLTEPNCRGVQSCYIVTSQKDVEKICNLSRECRTRSCVEFNIETCPWRTPMNLVHVGNSNSDCLLKDKDGCVSCMQDLLDKNRKVKQLFENYASILDRYDCDRNYSMYGCKDCKIAYRDWLCGITFDFYDEGRLIKPCLEFCYETSRKCPFLLPSVQYCGRQSYFCPRHRDLYENSTYAHEAPCFQCDYSHKSALGKCTVNVTNRTDPSGTVSLYKASVTRLVIGQLAMLWIWRTFV</sequence>
<keyword evidence="7" id="KW-1185">Reference proteome</keyword>
<dbReference type="GeneID" id="110983591"/>
<dbReference type="GO" id="GO:0015275">
    <property type="term" value="F:stretch-activated, monoatomic cation-selective, calcium channel activity"/>
    <property type="evidence" value="ECO:0007669"/>
    <property type="project" value="TreeGrafter"/>
</dbReference>
<accession>A0A8B7YZ60</accession>
<dbReference type="GO" id="GO:0098703">
    <property type="term" value="P:calcium ion import across plasma membrane"/>
    <property type="evidence" value="ECO:0007669"/>
    <property type="project" value="TreeGrafter"/>
</dbReference>
<evidence type="ECO:0000256" key="1">
    <source>
        <dbReference type="ARBA" id="ARBA00004141"/>
    </source>
</evidence>
<dbReference type="RefSeq" id="XP_022098638.1">
    <property type="nucleotide sequence ID" value="XM_022242946.1"/>
</dbReference>
<evidence type="ECO:0000313" key="7">
    <source>
        <dbReference type="Proteomes" id="UP000694845"/>
    </source>
</evidence>
<evidence type="ECO:0000313" key="8">
    <source>
        <dbReference type="RefSeq" id="XP_022098638.1"/>
    </source>
</evidence>
<gene>
    <name evidence="8 9" type="primary">LOC110983591</name>
</gene>
<dbReference type="OMA" id="NYSMYGC"/>
<evidence type="ECO:0000256" key="4">
    <source>
        <dbReference type="ARBA" id="ARBA00023136"/>
    </source>
</evidence>
<name>A0A8B7YZ60_ACAPL</name>
<dbReference type="RefSeq" id="XP_022098639.1">
    <property type="nucleotide sequence ID" value="XM_022242947.1"/>
</dbReference>
<evidence type="ECO:0000256" key="3">
    <source>
        <dbReference type="ARBA" id="ARBA00022989"/>
    </source>
</evidence>
<dbReference type="PANTHER" id="PTHR15819:SF11">
    <property type="entry name" value="MID1, ISOFORM A"/>
    <property type="match status" value="1"/>
</dbReference>
<keyword evidence="3" id="KW-1133">Transmembrane helix</keyword>
<dbReference type="GO" id="GO:0005886">
    <property type="term" value="C:plasma membrane"/>
    <property type="evidence" value="ECO:0007669"/>
    <property type="project" value="TreeGrafter"/>
</dbReference>
<keyword evidence="5" id="KW-0325">Glycoprotein</keyword>
<organism evidence="7 9">
    <name type="scientific">Acanthaster planci</name>
    <name type="common">Crown-of-thorns starfish</name>
    <dbReference type="NCBI Taxonomy" id="133434"/>
    <lineage>
        <taxon>Eukaryota</taxon>
        <taxon>Metazoa</taxon>
        <taxon>Echinodermata</taxon>
        <taxon>Eleutherozoa</taxon>
        <taxon>Asterozoa</taxon>
        <taxon>Asteroidea</taxon>
        <taxon>Valvatacea</taxon>
        <taxon>Valvatida</taxon>
        <taxon>Acanthasteridae</taxon>
        <taxon>Acanthaster</taxon>
    </lineage>
</organism>
<dbReference type="AlphaFoldDB" id="A0A8B7YZ60"/>
<dbReference type="InterPro" id="IPR055288">
    <property type="entry name" value="NALCN_aux_factor_1/2"/>
</dbReference>
<keyword evidence="4" id="KW-0472">Membrane</keyword>
<reference evidence="8 9" key="1">
    <citation type="submission" date="2025-04" db="UniProtKB">
        <authorList>
            <consortium name="RefSeq"/>
        </authorList>
    </citation>
    <scope>IDENTIFICATION</scope>
</reference>
<dbReference type="KEGG" id="aplc:110983591"/>
<comment type="similarity">
    <text evidence="6">Belongs to the NALF family.</text>
</comment>
<dbReference type="OrthoDB" id="10047996at2759"/>
<keyword evidence="2" id="KW-0812">Transmembrane</keyword>
<protein>
    <submittedName>
        <fullName evidence="8 9">Uncharacterized protein LOC110983591</fullName>
    </submittedName>
</protein>
<proteinExistence type="inferred from homology"/>
<evidence type="ECO:0000256" key="2">
    <source>
        <dbReference type="ARBA" id="ARBA00022692"/>
    </source>
</evidence>
<evidence type="ECO:0000256" key="5">
    <source>
        <dbReference type="ARBA" id="ARBA00023180"/>
    </source>
</evidence>